<reference evidence="6 7" key="1">
    <citation type="submission" date="2015-11" db="EMBL/GenBank/DDBJ databases">
        <title>Expanding the genomic diversity of Burkholderia species for the development of highly accurate diagnostics.</title>
        <authorList>
            <person name="Sahl J."/>
            <person name="Keim P."/>
            <person name="Wagner D."/>
        </authorList>
    </citation>
    <scope>NUCLEOTIDE SEQUENCE [LARGE SCALE GENOMIC DNA]</scope>
    <source>
        <strain evidence="6 7">MSMB2167WGS</strain>
    </source>
</reference>
<dbReference type="GO" id="GO:0043565">
    <property type="term" value="F:sequence-specific DNA binding"/>
    <property type="evidence" value="ECO:0007669"/>
    <property type="project" value="TreeGrafter"/>
</dbReference>
<keyword evidence="2" id="KW-0805">Transcription regulation</keyword>
<comment type="similarity">
    <text evidence="1">Belongs to the LysR transcriptional regulatory family.</text>
</comment>
<dbReference type="PANTHER" id="PTHR30537:SF5">
    <property type="entry name" value="HTH-TYPE TRANSCRIPTIONAL ACTIVATOR TTDR-RELATED"/>
    <property type="match status" value="1"/>
</dbReference>
<dbReference type="InterPro" id="IPR036390">
    <property type="entry name" value="WH_DNA-bd_sf"/>
</dbReference>
<dbReference type="OrthoDB" id="8928056at2"/>
<dbReference type="PROSITE" id="PS50931">
    <property type="entry name" value="HTH_LYSR"/>
    <property type="match status" value="1"/>
</dbReference>
<dbReference type="InterPro" id="IPR058163">
    <property type="entry name" value="LysR-type_TF_proteobact-type"/>
</dbReference>
<gene>
    <name evidence="6" type="ORF">WL73_05550</name>
</gene>
<dbReference type="AlphaFoldDB" id="A0A119XAI9"/>
<comment type="caution">
    <text evidence="6">The sequence shown here is derived from an EMBL/GenBank/DDBJ whole genome shotgun (WGS) entry which is preliminary data.</text>
</comment>
<evidence type="ECO:0000256" key="3">
    <source>
        <dbReference type="ARBA" id="ARBA00023125"/>
    </source>
</evidence>
<keyword evidence="3" id="KW-0238">DNA-binding</keyword>
<evidence type="ECO:0000313" key="7">
    <source>
        <dbReference type="Proteomes" id="UP000062998"/>
    </source>
</evidence>
<evidence type="ECO:0000313" key="6">
    <source>
        <dbReference type="EMBL" id="KWE09173.1"/>
    </source>
</evidence>
<protein>
    <submittedName>
        <fullName evidence="6">Transcriptional regulator</fullName>
    </submittedName>
</protein>
<evidence type="ECO:0000256" key="1">
    <source>
        <dbReference type="ARBA" id="ARBA00009437"/>
    </source>
</evidence>
<proteinExistence type="inferred from homology"/>
<dbReference type="Gene3D" id="3.40.190.290">
    <property type="match status" value="1"/>
</dbReference>
<evidence type="ECO:0000256" key="2">
    <source>
        <dbReference type="ARBA" id="ARBA00023015"/>
    </source>
</evidence>
<dbReference type="EMBL" id="LPIX01000024">
    <property type="protein sequence ID" value="KWE09173.1"/>
    <property type="molecule type" value="Genomic_DNA"/>
</dbReference>
<evidence type="ECO:0000259" key="5">
    <source>
        <dbReference type="PROSITE" id="PS50931"/>
    </source>
</evidence>
<feature type="domain" description="HTH lysR-type" evidence="5">
    <location>
        <begin position="13"/>
        <end position="65"/>
    </location>
</feature>
<dbReference type="InterPro" id="IPR036388">
    <property type="entry name" value="WH-like_DNA-bd_sf"/>
</dbReference>
<dbReference type="Proteomes" id="UP000062998">
    <property type="component" value="Unassembled WGS sequence"/>
</dbReference>
<dbReference type="GO" id="GO:0003700">
    <property type="term" value="F:DNA-binding transcription factor activity"/>
    <property type="evidence" value="ECO:0007669"/>
    <property type="project" value="InterPro"/>
</dbReference>
<dbReference type="SUPFAM" id="SSF46785">
    <property type="entry name" value="Winged helix' DNA-binding domain"/>
    <property type="match status" value="1"/>
</dbReference>
<dbReference type="Pfam" id="PF03466">
    <property type="entry name" value="LysR_substrate"/>
    <property type="match status" value="1"/>
</dbReference>
<dbReference type="Gene3D" id="1.10.10.10">
    <property type="entry name" value="Winged helix-like DNA-binding domain superfamily/Winged helix DNA-binding domain"/>
    <property type="match status" value="1"/>
</dbReference>
<sequence>MRTNEVIGRLPFLATFVRVVELRSFSAAARSLGQTPSAVSRQISRLESELGVRLLVRTTRKLQLSEIGERVYRACENMLSAAESVSDIAGQFIEKPHGLVRASAPMTYGKIVVSPHVTSFLKEHPDVDVQLLLTDHSVDLIDDAVDFVIRIDQIPPPNLIAKPLSPVHYVLCASKAYLSEKGYPLTPNDLSTHSCLFFGDAPSDNRWCFRRDGEEKFVTVRGRFIVNHSEAMVDAVKEGAGIGFLPHFTARSSLERNEVVQLFPDWEILTPYSGTAWLLYLPNRHLPPKVRVFIDHLFRSISK</sequence>
<accession>A0A119XAI9</accession>
<name>A0A119XAI9_9BURK</name>
<dbReference type="CDD" id="cd08422">
    <property type="entry name" value="PBP2_CrgA_like"/>
    <property type="match status" value="1"/>
</dbReference>
<dbReference type="SUPFAM" id="SSF53850">
    <property type="entry name" value="Periplasmic binding protein-like II"/>
    <property type="match status" value="1"/>
</dbReference>
<dbReference type="PANTHER" id="PTHR30537">
    <property type="entry name" value="HTH-TYPE TRANSCRIPTIONAL REGULATOR"/>
    <property type="match status" value="1"/>
</dbReference>
<organism evidence="6 7">
    <name type="scientific">Burkholderia ubonensis</name>
    <dbReference type="NCBI Taxonomy" id="101571"/>
    <lineage>
        <taxon>Bacteria</taxon>
        <taxon>Pseudomonadati</taxon>
        <taxon>Pseudomonadota</taxon>
        <taxon>Betaproteobacteria</taxon>
        <taxon>Burkholderiales</taxon>
        <taxon>Burkholderiaceae</taxon>
        <taxon>Burkholderia</taxon>
        <taxon>Burkholderia cepacia complex</taxon>
    </lineage>
</organism>
<dbReference type="GO" id="GO:0006351">
    <property type="term" value="P:DNA-templated transcription"/>
    <property type="evidence" value="ECO:0007669"/>
    <property type="project" value="TreeGrafter"/>
</dbReference>
<evidence type="ECO:0000256" key="4">
    <source>
        <dbReference type="ARBA" id="ARBA00023163"/>
    </source>
</evidence>
<dbReference type="PRINTS" id="PR00039">
    <property type="entry name" value="HTHLYSR"/>
</dbReference>
<dbReference type="InterPro" id="IPR000847">
    <property type="entry name" value="LysR_HTH_N"/>
</dbReference>
<dbReference type="Pfam" id="PF00126">
    <property type="entry name" value="HTH_1"/>
    <property type="match status" value="1"/>
</dbReference>
<dbReference type="RefSeq" id="WP_059962511.1">
    <property type="nucleotide sequence ID" value="NZ_CP013463.1"/>
</dbReference>
<dbReference type="FunFam" id="1.10.10.10:FF:000001">
    <property type="entry name" value="LysR family transcriptional regulator"/>
    <property type="match status" value="1"/>
</dbReference>
<keyword evidence="4" id="KW-0804">Transcription</keyword>
<dbReference type="InterPro" id="IPR005119">
    <property type="entry name" value="LysR_subst-bd"/>
</dbReference>